<dbReference type="RefSeq" id="WP_243320548.1">
    <property type="nucleotide sequence ID" value="NZ_JALGCL010000002.1"/>
</dbReference>
<organism evidence="3 4">
    <name type="scientific">Cognatiluteimonas sedimenti</name>
    <dbReference type="NCBI Taxonomy" id="2927791"/>
    <lineage>
        <taxon>Bacteria</taxon>
        <taxon>Pseudomonadati</taxon>
        <taxon>Pseudomonadota</taxon>
        <taxon>Gammaproteobacteria</taxon>
        <taxon>Lysobacterales</taxon>
        <taxon>Lysobacteraceae</taxon>
        <taxon>Cognatiluteimonas</taxon>
    </lineage>
</organism>
<feature type="signal peptide" evidence="1">
    <location>
        <begin position="1"/>
        <end position="23"/>
    </location>
</feature>
<gene>
    <name evidence="3" type="ORF">MQC88_07175</name>
</gene>
<protein>
    <submittedName>
        <fullName evidence="3">DUF4097 domain-containing protein</fullName>
    </submittedName>
</protein>
<feature type="domain" description="DUF4097" evidence="2">
    <location>
        <begin position="110"/>
        <end position="203"/>
    </location>
</feature>
<dbReference type="EMBL" id="JALGCL010000002">
    <property type="protein sequence ID" value="MCJ0825736.1"/>
    <property type="molecule type" value="Genomic_DNA"/>
</dbReference>
<dbReference type="InterPro" id="IPR025164">
    <property type="entry name" value="Toastrack_DUF4097"/>
</dbReference>
<proteinExistence type="predicted"/>
<evidence type="ECO:0000313" key="4">
    <source>
        <dbReference type="Proteomes" id="UP001165423"/>
    </source>
</evidence>
<accession>A0ABT0A421</accession>
<dbReference type="Gene3D" id="2.160.20.120">
    <property type="match status" value="1"/>
</dbReference>
<evidence type="ECO:0000259" key="2">
    <source>
        <dbReference type="Pfam" id="PF13349"/>
    </source>
</evidence>
<sequence>MRPSIHVLTLALLAGVASAPLFAATPIDQTRPLDPRGRVEIDNLKGRIQVRAWDRNEVHVTGTLGEGVEKLVVEGDAGHLLVRVQYPKNIGAWRTDQTGPSNLQLQVPLQADLEIESVSADMDIDGVAPGELDLNTVSGNVVVAAAPGHADINSVSGDLRLTLNSREASAETVSGDILLAGRLDGEVHAESVSGDVTIDSRGKRLRRLSTGTVSGDITARFGLLDGGQVKSETVSGDIRLRLPRSLSARVSGESFSGDLDAPGANVRKEEFGPGKSFEASYGSGAGEIRMETFSGDAELILGD</sequence>
<feature type="chain" id="PRO_5045483815" evidence="1">
    <location>
        <begin position="24"/>
        <end position="303"/>
    </location>
</feature>
<keyword evidence="1" id="KW-0732">Signal</keyword>
<comment type="caution">
    <text evidence="3">The sequence shown here is derived from an EMBL/GenBank/DDBJ whole genome shotgun (WGS) entry which is preliminary data.</text>
</comment>
<feature type="domain" description="DUF4097" evidence="2">
    <location>
        <begin position="210"/>
        <end position="297"/>
    </location>
</feature>
<name>A0ABT0A421_9GAMM</name>
<dbReference type="Pfam" id="PF13349">
    <property type="entry name" value="DUF4097"/>
    <property type="match status" value="2"/>
</dbReference>
<evidence type="ECO:0000256" key="1">
    <source>
        <dbReference type="SAM" id="SignalP"/>
    </source>
</evidence>
<keyword evidence="4" id="KW-1185">Reference proteome</keyword>
<reference evidence="3 4" key="1">
    <citation type="submission" date="2022-03" db="EMBL/GenBank/DDBJ databases">
        <title>Luteimonas soily sp. nov., a novel bacterium isolated from the soil.</title>
        <authorList>
            <person name="Zhang X."/>
        </authorList>
    </citation>
    <scope>NUCLEOTIDE SEQUENCE [LARGE SCALE GENOMIC DNA]</scope>
    <source>
        <strain evidence="3 4">50</strain>
    </source>
</reference>
<evidence type="ECO:0000313" key="3">
    <source>
        <dbReference type="EMBL" id="MCJ0825736.1"/>
    </source>
</evidence>
<dbReference type="Proteomes" id="UP001165423">
    <property type="component" value="Unassembled WGS sequence"/>
</dbReference>